<proteinExistence type="predicted"/>
<dbReference type="Pfam" id="PF01408">
    <property type="entry name" value="GFO_IDH_MocA"/>
    <property type="match status" value="1"/>
</dbReference>
<protein>
    <recommendedName>
        <fullName evidence="1">Gfo/Idh/MocA-like oxidoreductase N-terminal domain-containing protein</fullName>
    </recommendedName>
</protein>
<dbReference type="InterPro" id="IPR000683">
    <property type="entry name" value="Gfo/Idh/MocA-like_OxRdtase_N"/>
</dbReference>
<dbReference type="PANTHER" id="PTHR43818:SF5">
    <property type="entry name" value="OXIDOREDUCTASE FAMILY PROTEIN"/>
    <property type="match status" value="1"/>
</dbReference>
<dbReference type="InterPro" id="IPR050463">
    <property type="entry name" value="Gfo/Idh/MocA_oxidrdct_glycsds"/>
</dbReference>
<feature type="domain" description="Gfo/Idh/MocA-like oxidoreductase N-terminal" evidence="1">
    <location>
        <begin position="46"/>
        <end position="184"/>
    </location>
</feature>
<accession>A0A382D8S5</accession>
<dbReference type="PANTHER" id="PTHR43818">
    <property type="entry name" value="BCDNA.GH03377"/>
    <property type="match status" value="1"/>
</dbReference>
<gene>
    <name evidence="2" type="ORF">METZ01_LOCUS187288</name>
</gene>
<dbReference type="SUPFAM" id="SSF51735">
    <property type="entry name" value="NAD(P)-binding Rossmann-fold domains"/>
    <property type="match status" value="1"/>
</dbReference>
<dbReference type="AlphaFoldDB" id="A0A382D8S5"/>
<organism evidence="2">
    <name type="scientific">marine metagenome</name>
    <dbReference type="NCBI Taxonomy" id="408172"/>
    <lineage>
        <taxon>unclassified sequences</taxon>
        <taxon>metagenomes</taxon>
        <taxon>ecological metagenomes</taxon>
    </lineage>
</organism>
<reference evidence="2" key="1">
    <citation type="submission" date="2018-05" db="EMBL/GenBank/DDBJ databases">
        <authorList>
            <person name="Lanie J.A."/>
            <person name="Ng W.-L."/>
            <person name="Kazmierczak K.M."/>
            <person name="Andrzejewski T.M."/>
            <person name="Davidsen T.M."/>
            <person name="Wayne K.J."/>
            <person name="Tettelin H."/>
            <person name="Glass J.I."/>
            <person name="Rusch D."/>
            <person name="Podicherti R."/>
            <person name="Tsui H.-C.T."/>
            <person name="Winkler M.E."/>
        </authorList>
    </citation>
    <scope>NUCLEOTIDE SEQUENCE</scope>
</reference>
<dbReference type="EMBL" id="UINC01038034">
    <property type="protein sequence ID" value="SVB34434.1"/>
    <property type="molecule type" value="Genomic_DNA"/>
</dbReference>
<evidence type="ECO:0000259" key="1">
    <source>
        <dbReference type="Pfam" id="PF01408"/>
    </source>
</evidence>
<sequence>MDKKPDNSSPITRRSFIGNGSKIASVGALAGVVLPVVHGKTEDITKIALVGCGGRGTGAASNALSVSLAHGPTKLVAMADVFENRLNSSYNGLVKRHKDKVDVPPDRKHIGFDSYKKAMDTLDPGDIAIFTTPCAFRWVHFEYAIKKGLNVFMEKPVTPDGFSSRKMLELNKLAKKKNLKVGVGLMCRHSQARRELFSRIKDGELGEILALRAYRMQGPIASCFSGKKPAGEKELMYQIRRFHSFLWLSGGSFSDFFIHNID</sequence>
<dbReference type="Gene3D" id="3.40.50.720">
    <property type="entry name" value="NAD(P)-binding Rossmann-like Domain"/>
    <property type="match status" value="1"/>
</dbReference>
<dbReference type="PROSITE" id="PS51318">
    <property type="entry name" value="TAT"/>
    <property type="match status" value="1"/>
</dbReference>
<dbReference type="InterPro" id="IPR006311">
    <property type="entry name" value="TAT_signal"/>
</dbReference>
<dbReference type="GO" id="GO:0000166">
    <property type="term" value="F:nucleotide binding"/>
    <property type="evidence" value="ECO:0007669"/>
    <property type="project" value="InterPro"/>
</dbReference>
<evidence type="ECO:0000313" key="2">
    <source>
        <dbReference type="EMBL" id="SVB34434.1"/>
    </source>
</evidence>
<name>A0A382D8S5_9ZZZZ</name>
<dbReference type="InterPro" id="IPR036291">
    <property type="entry name" value="NAD(P)-bd_dom_sf"/>
</dbReference>